<evidence type="ECO:0000256" key="5">
    <source>
        <dbReference type="ARBA" id="ARBA00023136"/>
    </source>
</evidence>
<name>A0A382KKP7_9ZZZZ</name>
<dbReference type="EMBL" id="UINC01081155">
    <property type="protein sequence ID" value="SVC24736.1"/>
    <property type="molecule type" value="Genomic_DNA"/>
</dbReference>
<dbReference type="AlphaFoldDB" id="A0A382KKP7"/>
<proteinExistence type="predicted"/>
<keyword evidence="3" id="KW-0812">Transmembrane</keyword>
<protein>
    <submittedName>
        <fullName evidence="6">Uncharacterized protein</fullName>
    </submittedName>
</protein>
<accession>A0A382KKP7</accession>
<keyword evidence="2" id="KW-1003">Cell membrane</keyword>
<comment type="subcellular location">
    <subcellularLocation>
        <location evidence="1">Cell membrane</location>
        <topology evidence="1">Single-pass membrane protein</topology>
    </subcellularLocation>
</comment>
<keyword evidence="5" id="KW-0472">Membrane</keyword>
<evidence type="ECO:0000313" key="6">
    <source>
        <dbReference type="EMBL" id="SVC24736.1"/>
    </source>
</evidence>
<evidence type="ECO:0000256" key="4">
    <source>
        <dbReference type="ARBA" id="ARBA00022989"/>
    </source>
</evidence>
<organism evidence="6">
    <name type="scientific">marine metagenome</name>
    <dbReference type="NCBI Taxonomy" id="408172"/>
    <lineage>
        <taxon>unclassified sequences</taxon>
        <taxon>metagenomes</taxon>
        <taxon>ecological metagenomes</taxon>
    </lineage>
</organism>
<dbReference type="GO" id="GO:0022857">
    <property type="term" value="F:transmembrane transporter activity"/>
    <property type="evidence" value="ECO:0007669"/>
    <property type="project" value="InterPro"/>
</dbReference>
<gene>
    <name evidence="6" type="ORF">METZ01_LOCUS277590</name>
</gene>
<dbReference type="Gene3D" id="3.30.420.270">
    <property type="match status" value="1"/>
</dbReference>
<sequence>MVSTNFVRETEIILRLPQVGNVVKSDTLVSTLEITVTSKGDYLVNGDLLLNNQKDTLRTAIEGLDVKVSEGPVSIRADADSKHQSVVTAMDVVGQLGFTEINISTVIIPGS</sequence>
<evidence type="ECO:0000256" key="3">
    <source>
        <dbReference type="ARBA" id="ARBA00022692"/>
    </source>
</evidence>
<dbReference type="InterPro" id="IPR003400">
    <property type="entry name" value="ExbD"/>
</dbReference>
<evidence type="ECO:0000256" key="2">
    <source>
        <dbReference type="ARBA" id="ARBA00022475"/>
    </source>
</evidence>
<keyword evidence="4" id="KW-1133">Transmembrane helix</keyword>
<reference evidence="6" key="1">
    <citation type="submission" date="2018-05" db="EMBL/GenBank/DDBJ databases">
        <authorList>
            <person name="Lanie J.A."/>
            <person name="Ng W.-L."/>
            <person name="Kazmierczak K.M."/>
            <person name="Andrzejewski T.M."/>
            <person name="Davidsen T.M."/>
            <person name="Wayne K.J."/>
            <person name="Tettelin H."/>
            <person name="Glass J.I."/>
            <person name="Rusch D."/>
            <person name="Podicherti R."/>
            <person name="Tsui H.-C.T."/>
            <person name="Winkler M.E."/>
        </authorList>
    </citation>
    <scope>NUCLEOTIDE SEQUENCE</scope>
</reference>
<dbReference type="Pfam" id="PF02472">
    <property type="entry name" value="ExbD"/>
    <property type="match status" value="1"/>
</dbReference>
<evidence type="ECO:0000256" key="1">
    <source>
        <dbReference type="ARBA" id="ARBA00004162"/>
    </source>
</evidence>
<dbReference type="GO" id="GO:0005886">
    <property type="term" value="C:plasma membrane"/>
    <property type="evidence" value="ECO:0007669"/>
    <property type="project" value="UniProtKB-SubCell"/>
</dbReference>